<dbReference type="InterPro" id="IPR050090">
    <property type="entry name" value="Tyrosine_recombinase_XerCD"/>
</dbReference>
<dbReference type="RefSeq" id="WP_320756185.1">
    <property type="nucleotide sequence ID" value="NZ_JAWNGC010000001.1"/>
</dbReference>
<dbReference type="PROSITE" id="PS51898">
    <property type="entry name" value="TYR_RECOMBINASE"/>
    <property type="match status" value="1"/>
</dbReference>
<dbReference type="InterPro" id="IPR013762">
    <property type="entry name" value="Integrase-like_cat_sf"/>
</dbReference>
<comment type="caution">
    <text evidence="7">The sequence shown here is derived from an EMBL/GenBank/DDBJ whole genome shotgun (WGS) entry which is preliminary data.</text>
</comment>
<evidence type="ECO:0000256" key="4">
    <source>
        <dbReference type="PROSITE-ProRule" id="PRU01248"/>
    </source>
</evidence>
<dbReference type="PROSITE" id="PS51900">
    <property type="entry name" value="CB"/>
    <property type="match status" value="1"/>
</dbReference>
<accession>A0AAW9HRJ5</accession>
<protein>
    <submittedName>
        <fullName evidence="7">Tyrosine-type recombinase/integrase</fullName>
    </submittedName>
</protein>
<evidence type="ECO:0000256" key="3">
    <source>
        <dbReference type="ARBA" id="ARBA00023172"/>
    </source>
</evidence>
<feature type="domain" description="Tyr recombinase" evidence="5">
    <location>
        <begin position="172"/>
        <end position="361"/>
    </location>
</feature>
<dbReference type="GO" id="GO:0015074">
    <property type="term" value="P:DNA integration"/>
    <property type="evidence" value="ECO:0007669"/>
    <property type="project" value="InterPro"/>
</dbReference>
<organism evidence="7 8">
    <name type="scientific">Actinotignum urinale</name>
    <dbReference type="NCBI Taxonomy" id="190146"/>
    <lineage>
        <taxon>Bacteria</taxon>
        <taxon>Bacillati</taxon>
        <taxon>Actinomycetota</taxon>
        <taxon>Actinomycetes</taxon>
        <taxon>Actinomycetales</taxon>
        <taxon>Actinomycetaceae</taxon>
        <taxon>Actinotignum</taxon>
    </lineage>
</organism>
<reference evidence="7" key="1">
    <citation type="submission" date="2023-10" db="EMBL/GenBank/DDBJ databases">
        <title>Whole Genome based description of the genera Actinobaculum and Actinotignum reveals a complex phylogenetic relationship within the species included in the genus Actinotignum.</title>
        <authorList>
            <person name="Jensen C.S."/>
            <person name="Dargis R."/>
            <person name="Kemp M."/>
            <person name="Christensen J.J."/>
        </authorList>
    </citation>
    <scope>NUCLEOTIDE SEQUENCE</scope>
    <source>
        <strain evidence="7">SLA_B511</strain>
    </source>
</reference>
<evidence type="ECO:0000256" key="2">
    <source>
        <dbReference type="ARBA" id="ARBA00023125"/>
    </source>
</evidence>
<dbReference type="SUPFAM" id="SSF56349">
    <property type="entry name" value="DNA breaking-rejoining enzymes"/>
    <property type="match status" value="1"/>
</dbReference>
<dbReference type="InterPro" id="IPR010998">
    <property type="entry name" value="Integrase_recombinase_N"/>
</dbReference>
<comment type="similarity">
    <text evidence="1">Belongs to the 'phage' integrase family.</text>
</comment>
<dbReference type="AlphaFoldDB" id="A0AAW9HRJ5"/>
<dbReference type="InterPro" id="IPR002104">
    <property type="entry name" value="Integrase_catalytic"/>
</dbReference>
<keyword evidence="2 4" id="KW-0238">DNA-binding</keyword>
<dbReference type="GO" id="GO:0003677">
    <property type="term" value="F:DNA binding"/>
    <property type="evidence" value="ECO:0007669"/>
    <property type="project" value="UniProtKB-UniRule"/>
</dbReference>
<sequence>MAKRLFGSIIQRGKNYHGRYRIKGKDYYTPTHATKTQVRRDLDLIRAQILTGEWIDPTSMKAKTSDMTVANFYDAWIGDLEAGDYSPNTVRTYASHWRKYVLPKYGARLLSDFDSKAIAAIRDNILENRSATTASNVLRSIRAGLGYATEKEWLDALPEKLPTVSKRKTPGGAGYAYSREELEKLIQACVAYYQPALIFGAYGCLRIGEVSALRRDDIDAVAGTVRVDEAVKRGLRGEMSIGAPKSQAGYRTVNLPERYLPIIAGFLDEHVPVSPRAFLYPSTKQGGIQTGRPILRAFQDACKKTGIHVGRFHDLRHSGLTLYGQAGATLADLMARAGHANAETVMIYQHSTLERDRHLANLM</sequence>
<evidence type="ECO:0000259" key="6">
    <source>
        <dbReference type="PROSITE" id="PS51900"/>
    </source>
</evidence>
<evidence type="ECO:0000256" key="1">
    <source>
        <dbReference type="ARBA" id="ARBA00008857"/>
    </source>
</evidence>
<proteinExistence type="inferred from homology"/>
<dbReference type="InterPro" id="IPR011010">
    <property type="entry name" value="DNA_brk_join_enz"/>
</dbReference>
<dbReference type="Proteomes" id="UP001281731">
    <property type="component" value="Unassembled WGS sequence"/>
</dbReference>
<dbReference type="Pfam" id="PF00589">
    <property type="entry name" value="Phage_integrase"/>
    <property type="match status" value="1"/>
</dbReference>
<dbReference type="CDD" id="cd01189">
    <property type="entry name" value="INT_ICEBs1_C_like"/>
    <property type="match status" value="1"/>
</dbReference>
<feature type="domain" description="Core-binding (CB)" evidence="6">
    <location>
        <begin position="67"/>
        <end position="149"/>
    </location>
</feature>
<dbReference type="PANTHER" id="PTHR30349">
    <property type="entry name" value="PHAGE INTEGRASE-RELATED"/>
    <property type="match status" value="1"/>
</dbReference>
<dbReference type="GO" id="GO:0006310">
    <property type="term" value="P:DNA recombination"/>
    <property type="evidence" value="ECO:0007669"/>
    <property type="project" value="UniProtKB-KW"/>
</dbReference>
<dbReference type="Gene3D" id="1.10.150.130">
    <property type="match status" value="1"/>
</dbReference>
<gene>
    <name evidence="7" type="ORF">R6G80_00805</name>
</gene>
<evidence type="ECO:0000313" key="7">
    <source>
        <dbReference type="EMBL" id="MDY5154269.1"/>
    </source>
</evidence>
<name>A0AAW9HRJ5_9ACTO</name>
<dbReference type="InterPro" id="IPR044068">
    <property type="entry name" value="CB"/>
</dbReference>
<dbReference type="Gene3D" id="1.10.443.10">
    <property type="entry name" value="Intergrase catalytic core"/>
    <property type="match status" value="1"/>
</dbReference>
<evidence type="ECO:0000259" key="5">
    <source>
        <dbReference type="PROSITE" id="PS51898"/>
    </source>
</evidence>
<dbReference type="EMBL" id="JAWNGC010000001">
    <property type="protein sequence ID" value="MDY5154269.1"/>
    <property type="molecule type" value="Genomic_DNA"/>
</dbReference>
<keyword evidence="3" id="KW-0233">DNA recombination</keyword>
<dbReference type="PANTHER" id="PTHR30349:SF64">
    <property type="entry name" value="PROPHAGE INTEGRASE INTD-RELATED"/>
    <property type="match status" value="1"/>
</dbReference>
<evidence type="ECO:0000313" key="8">
    <source>
        <dbReference type="Proteomes" id="UP001281731"/>
    </source>
</evidence>